<dbReference type="AlphaFoldDB" id="A0ABD1ZKE9"/>
<keyword evidence="3" id="KW-1185">Reference proteome</keyword>
<proteinExistence type="predicted"/>
<accession>A0ABD1ZKE9</accession>
<gene>
    <name evidence="2" type="ORF">R1flu_019690</name>
</gene>
<feature type="region of interest" description="Disordered" evidence="1">
    <location>
        <begin position="24"/>
        <end position="50"/>
    </location>
</feature>
<comment type="caution">
    <text evidence="2">The sequence shown here is derived from an EMBL/GenBank/DDBJ whole genome shotgun (WGS) entry which is preliminary data.</text>
</comment>
<evidence type="ECO:0000313" key="2">
    <source>
        <dbReference type="EMBL" id="KAL2651562.1"/>
    </source>
</evidence>
<name>A0ABD1ZKE9_9MARC</name>
<dbReference type="EMBL" id="JBHFFA010000001">
    <property type="protein sequence ID" value="KAL2651562.1"/>
    <property type="molecule type" value="Genomic_DNA"/>
</dbReference>
<dbReference type="Proteomes" id="UP001605036">
    <property type="component" value="Unassembled WGS sequence"/>
</dbReference>
<reference evidence="2 3" key="1">
    <citation type="submission" date="2024-09" db="EMBL/GenBank/DDBJ databases">
        <title>Chromosome-scale assembly of Riccia fluitans.</title>
        <authorList>
            <person name="Paukszto L."/>
            <person name="Sawicki J."/>
            <person name="Karawczyk K."/>
            <person name="Piernik-Szablinska J."/>
            <person name="Szczecinska M."/>
            <person name="Mazdziarz M."/>
        </authorList>
    </citation>
    <scope>NUCLEOTIDE SEQUENCE [LARGE SCALE GENOMIC DNA]</scope>
    <source>
        <strain evidence="2">Rf_01</strain>
        <tissue evidence="2">Aerial parts of the thallus</tissue>
    </source>
</reference>
<sequence length="101" mass="11167">MGSLDSNMLPGGFHSIIAIDASKGWENKPKGTTEQPAETPQNMASCMESPILPTVGDNNGLSMEVAWAIPFNVKEWQEDFKQYDDAKWAVSKLNSKKFCDN</sequence>
<evidence type="ECO:0000256" key="1">
    <source>
        <dbReference type="SAM" id="MobiDB-lite"/>
    </source>
</evidence>
<protein>
    <submittedName>
        <fullName evidence="2">Uncharacterized protein</fullName>
    </submittedName>
</protein>
<evidence type="ECO:0000313" key="3">
    <source>
        <dbReference type="Proteomes" id="UP001605036"/>
    </source>
</evidence>
<feature type="compositionally biased region" description="Polar residues" evidence="1">
    <location>
        <begin position="32"/>
        <end position="44"/>
    </location>
</feature>
<organism evidence="2 3">
    <name type="scientific">Riccia fluitans</name>
    <dbReference type="NCBI Taxonomy" id="41844"/>
    <lineage>
        <taxon>Eukaryota</taxon>
        <taxon>Viridiplantae</taxon>
        <taxon>Streptophyta</taxon>
        <taxon>Embryophyta</taxon>
        <taxon>Marchantiophyta</taxon>
        <taxon>Marchantiopsida</taxon>
        <taxon>Marchantiidae</taxon>
        <taxon>Marchantiales</taxon>
        <taxon>Ricciaceae</taxon>
        <taxon>Riccia</taxon>
    </lineage>
</organism>